<dbReference type="EMBL" id="ADVG01000002">
    <property type="protein sequence ID" value="EFH87484.1"/>
    <property type="molecule type" value="Genomic_DNA"/>
</dbReference>
<dbReference type="eggNOG" id="COG1988">
    <property type="taxonomic scope" value="Bacteria"/>
</dbReference>
<sequence length="199" mass="21564">MEGRSHLLIGLVAGVVFDSVTHISGNALTAGTIVTLPLLVSKAVYYGAVGFGALLPDIDNARSTLGHRFGIISKTIQGIAGHRTVFHSLLGLAVGSLLAIGLERVVIYLLGLRGYSAPAHVVGFSHVVFFGVLFGCVMHLLCDSLTYGGIPLFWPVKKRFGIPMDNKFRFRTGTWPEFLIVWGFMFVVAVCIWQGYVIL</sequence>
<reference evidence="2 3" key="1">
    <citation type="journal article" date="2011" name="Stand. Genomic Sci.">
        <title>Non-contiguous finished genome sequence and contextual data of the filamentous soil bacterium Ktedonobacter racemifer type strain (SOSP1-21).</title>
        <authorList>
            <person name="Chang Y.J."/>
            <person name="Land M."/>
            <person name="Hauser L."/>
            <person name="Chertkov O."/>
            <person name="Del Rio T.G."/>
            <person name="Nolan M."/>
            <person name="Copeland A."/>
            <person name="Tice H."/>
            <person name="Cheng J.F."/>
            <person name="Lucas S."/>
            <person name="Han C."/>
            <person name="Goodwin L."/>
            <person name="Pitluck S."/>
            <person name="Ivanova N."/>
            <person name="Ovchinikova G."/>
            <person name="Pati A."/>
            <person name="Chen A."/>
            <person name="Palaniappan K."/>
            <person name="Mavromatis K."/>
            <person name="Liolios K."/>
            <person name="Brettin T."/>
            <person name="Fiebig A."/>
            <person name="Rohde M."/>
            <person name="Abt B."/>
            <person name="Goker M."/>
            <person name="Detter J.C."/>
            <person name="Woyke T."/>
            <person name="Bristow J."/>
            <person name="Eisen J.A."/>
            <person name="Markowitz V."/>
            <person name="Hugenholtz P."/>
            <person name="Kyrpides N.C."/>
            <person name="Klenk H.P."/>
            <person name="Lapidus A."/>
        </authorList>
    </citation>
    <scope>NUCLEOTIDE SEQUENCE [LARGE SCALE GENOMIC DNA]</scope>
    <source>
        <strain evidence="3">DSM 44963</strain>
    </source>
</reference>
<feature type="transmembrane region" description="Helical" evidence="1">
    <location>
        <begin position="39"/>
        <end position="58"/>
    </location>
</feature>
<evidence type="ECO:0000313" key="2">
    <source>
        <dbReference type="EMBL" id="EFH87484.1"/>
    </source>
</evidence>
<gene>
    <name evidence="2" type="ORF">Krac_8818</name>
</gene>
<proteinExistence type="predicted"/>
<dbReference type="InterPro" id="IPR007404">
    <property type="entry name" value="YdjM-like"/>
</dbReference>
<protein>
    <submittedName>
        <fullName evidence="2">Membrane-bound metal-dependent hydrolase</fullName>
    </submittedName>
</protein>
<dbReference type="Proteomes" id="UP000004508">
    <property type="component" value="Unassembled WGS sequence"/>
</dbReference>
<feature type="transmembrane region" description="Helical" evidence="1">
    <location>
        <begin position="127"/>
        <end position="154"/>
    </location>
</feature>
<accession>D6TPC8</accession>
<keyword evidence="2" id="KW-0378">Hydrolase</keyword>
<dbReference type="OrthoDB" id="6163946at2"/>
<dbReference type="STRING" id="485913.Krac_8818"/>
<dbReference type="Pfam" id="PF04307">
    <property type="entry name" value="YdjM"/>
    <property type="match status" value="1"/>
</dbReference>
<feature type="transmembrane region" description="Helical" evidence="1">
    <location>
        <begin position="84"/>
        <end position="107"/>
    </location>
</feature>
<dbReference type="PANTHER" id="PTHR35531">
    <property type="entry name" value="INNER MEMBRANE PROTEIN YBCI-RELATED"/>
    <property type="match status" value="1"/>
</dbReference>
<evidence type="ECO:0000313" key="3">
    <source>
        <dbReference type="Proteomes" id="UP000004508"/>
    </source>
</evidence>
<dbReference type="RefSeq" id="WP_007912673.1">
    <property type="nucleotide sequence ID" value="NZ_ADVG01000002.1"/>
</dbReference>
<dbReference type="PANTHER" id="PTHR35531:SF1">
    <property type="entry name" value="INNER MEMBRANE PROTEIN YBCI-RELATED"/>
    <property type="match status" value="1"/>
</dbReference>
<evidence type="ECO:0000256" key="1">
    <source>
        <dbReference type="SAM" id="Phobius"/>
    </source>
</evidence>
<keyword evidence="3" id="KW-1185">Reference proteome</keyword>
<dbReference type="AlphaFoldDB" id="D6TPC8"/>
<feature type="transmembrane region" description="Helical" evidence="1">
    <location>
        <begin position="175"/>
        <end position="196"/>
    </location>
</feature>
<dbReference type="InParanoid" id="D6TPC8"/>
<keyword evidence="1" id="KW-0472">Membrane</keyword>
<name>D6TPC8_KTERA</name>
<dbReference type="GO" id="GO:0016787">
    <property type="term" value="F:hydrolase activity"/>
    <property type="evidence" value="ECO:0007669"/>
    <property type="project" value="UniProtKB-KW"/>
</dbReference>
<comment type="caution">
    <text evidence="2">The sequence shown here is derived from an EMBL/GenBank/DDBJ whole genome shotgun (WGS) entry which is preliminary data.</text>
</comment>
<organism evidence="2 3">
    <name type="scientific">Ktedonobacter racemifer DSM 44963</name>
    <dbReference type="NCBI Taxonomy" id="485913"/>
    <lineage>
        <taxon>Bacteria</taxon>
        <taxon>Bacillati</taxon>
        <taxon>Chloroflexota</taxon>
        <taxon>Ktedonobacteria</taxon>
        <taxon>Ktedonobacterales</taxon>
        <taxon>Ktedonobacteraceae</taxon>
        <taxon>Ktedonobacter</taxon>
    </lineage>
</organism>
<keyword evidence="1" id="KW-1133">Transmembrane helix</keyword>
<dbReference type="FunCoup" id="D6TPC8">
    <property type="interactions" value="8"/>
</dbReference>
<keyword evidence="1" id="KW-0812">Transmembrane</keyword>